<protein>
    <recommendedName>
        <fullName evidence="4">Lipopolysaccharide export system protein LptA</fullName>
    </recommendedName>
</protein>
<dbReference type="GO" id="GO:0015920">
    <property type="term" value="P:lipopolysaccharide transport"/>
    <property type="evidence" value="ECO:0007669"/>
    <property type="project" value="UniProtKB-UniRule"/>
</dbReference>
<keyword evidence="3 4" id="KW-0574">Periplasm</keyword>
<dbReference type="AlphaFoldDB" id="A0A3L7E0J6"/>
<sequence precursor="true">MWRAFMRKRLERLLPALALAIGLGIPTATWALPDDREQPIRIEADEALRDEKQGFTRYQGNVRMDQGSLHIEAEQLTVYHDDKEADRVLATGNPAKLQQQPEVDKPPIKASADTIEYFKLEERVQLRENAYIEQDGSIVTGDSIDYLMNEQLVKAGSDKNSESSRVKVIIPAGALNQEEETSGPPASE</sequence>
<dbReference type="GO" id="GO:0030288">
    <property type="term" value="C:outer membrane-bounded periplasmic space"/>
    <property type="evidence" value="ECO:0007669"/>
    <property type="project" value="TreeGrafter"/>
</dbReference>
<dbReference type="Gene3D" id="2.60.450.10">
    <property type="entry name" value="Lipopolysaccharide (LPS) transport protein A like domain"/>
    <property type="match status" value="1"/>
</dbReference>
<comment type="similarity">
    <text evidence="4">Belongs to the LptA family.</text>
</comment>
<evidence type="ECO:0000256" key="2">
    <source>
        <dbReference type="ARBA" id="ARBA00022729"/>
    </source>
</evidence>
<feature type="chain" id="PRO_5018341582" description="Lipopolysaccharide export system protein LptA" evidence="4">
    <location>
        <begin position="32"/>
        <end position="188"/>
    </location>
</feature>
<keyword evidence="1 4" id="KW-0813">Transport</keyword>
<dbReference type="PANTHER" id="PTHR36504">
    <property type="entry name" value="LIPOPOLYSACCHARIDE EXPORT SYSTEM PROTEIN LPTA"/>
    <property type="match status" value="1"/>
</dbReference>
<name>A0A3L7E0J6_9GAMM</name>
<dbReference type="InterPro" id="IPR052037">
    <property type="entry name" value="LPS_export_LptA"/>
</dbReference>
<feature type="signal peptide" evidence="4">
    <location>
        <begin position="1"/>
        <end position="31"/>
    </location>
</feature>
<dbReference type="Pfam" id="PF03968">
    <property type="entry name" value="LptD_N"/>
    <property type="match status" value="1"/>
</dbReference>
<dbReference type="PANTHER" id="PTHR36504:SF1">
    <property type="entry name" value="LIPOPOLYSACCHARIDE EXPORT SYSTEM PROTEIN LPTA"/>
    <property type="match status" value="1"/>
</dbReference>
<evidence type="ECO:0000256" key="3">
    <source>
        <dbReference type="ARBA" id="ARBA00022764"/>
    </source>
</evidence>
<comment type="caution">
    <text evidence="6">The sequence shown here is derived from an EMBL/GenBank/DDBJ whole genome shotgun (WGS) entry which is preliminary data.</text>
</comment>
<evidence type="ECO:0000256" key="1">
    <source>
        <dbReference type="ARBA" id="ARBA00022448"/>
    </source>
</evidence>
<comment type="subcellular location">
    <subcellularLocation>
        <location evidence="4">Periplasm</location>
    </subcellularLocation>
</comment>
<dbReference type="OrthoDB" id="9795964at2"/>
<gene>
    <name evidence="4 6" type="primary">lptA</name>
    <name evidence="6" type="ORF">DWB85_10010</name>
</gene>
<evidence type="ECO:0000259" key="5">
    <source>
        <dbReference type="Pfam" id="PF03968"/>
    </source>
</evidence>
<comment type="function">
    <text evidence="4">Involved in the assembly of lipopolysaccharide (LPS). Required for the translocation of LPS from the inner membrane to the outer membrane. May form a bridge between the inner membrane and the outer membrane, via interactions with LptC and LptD, thereby facilitating LPS transfer across the periplasm.</text>
</comment>
<comment type="subunit">
    <text evidence="4">Component of the lipopolysaccharide transport and assembly complex.</text>
</comment>
<organism evidence="6 7">
    <name type="scientific">Seongchinamella sediminis</name>
    <dbReference type="NCBI Taxonomy" id="2283635"/>
    <lineage>
        <taxon>Bacteria</taxon>
        <taxon>Pseudomonadati</taxon>
        <taxon>Pseudomonadota</taxon>
        <taxon>Gammaproteobacteria</taxon>
        <taxon>Cellvibrionales</taxon>
        <taxon>Halieaceae</taxon>
        <taxon>Seongchinamella</taxon>
    </lineage>
</organism>
<dbReference type="GO" id="GO:0043165">
    <property type="term" value="P:Gram-negative-bacterium-type cell outer membrane assembly"/>
    <property type="evidence" value="ECO:0007669"/>
    <property type="project" value="UniProtKB-UniRule"/>
</dbReference>
<dbReference type="InterPro" id="IPR014340">
    <property type="entry name" value="LptA"/>
</dbReference>
<dbReference type="GO" id="GO:0009279">
    <property type="term" value="C:cell outer membrane"/>
    <property type="evidence" value="ECO:0007669"/>
    <property type="project" value="TreeGrafter"/>
</dbReference>
<dbReference type="InterPro" id="IPR005653">
    <property type="entry name" value="OstA-like_N"/>
</dbReference>
<dbReference type="Proteomes" id="UP000265509">
    <property type="component" value="Unassembled WGS sequence"/>
</dbReference>
<feature type="domain" description="Organic solvent tolerance-like N-terminal" evidence="5">
    <location>
        <begin position="42"/>
        <end position="151"/>
    </location>
</feature>
<dbReference type="EMBL" id="QRAN01000009">
    <property type="protein sequence ID" value="RLQ21913.1"/>
    <property type="molecule type" value="Genomic_DNA"/>
</dbReference>
<proteinExistence type="inferred from homology"/>
<evidence type="ECO:0000313" key="6">
    <source>
        <dbReference type="EMBL" id="RLQ21913.1"/>
    </source>
</evidence>
<evidence type="ECO:0000256" key="4">
    <source>
        <dbReference type="HAMAP-Rule" id="MF_01914"/>
    </source>
</evidence>
<evidence type="ECO:0000313" key="7">
    <source>
        <dbReference type="Proteomes" id="UP000265509"/>
    </source>
</evidence>
<dbReference type="HAMAP" id="MF_01914">
    <property type="entry name" value="LPS_assembly_LptA"/>
    <property type="match status" value="1"/>
</dbReference>
<keyword evidence="2 4" id="KW-0732">Signal</keyword>
<dbReference type="GO" id="GO:0017089">
    <property type="term" value="F:glycolipid transfer activity"/>
    <property type="evidence" value="ECO:0007669"/>
    <property type="project" value="TreeGrafter"/>
</dbReference>
<reference evidence="6 7" key="1">
    <citation type="submission" date="2018-07" db="EMBL/GenBank/DDBJ databases">
        <title>Halioglobus sp. genome submission.</title>
        <authorList>
            <person name="Ye M.-Q."/>
            <person name="Du Z.-J."/>
        </authorList>
    </citation>
    <scope>NUCLEOTIDE SEQUENCE [LARGE SCALE GENOMIC DNA]</scope>
    <source>
        <strain evidence="6 7">U0301</strain>
    </source>
</reference>
<dbReference type="GO" id="GO:0001530">
    <property type="term" value="F:lipopolysaccharide binding"/>
    <property type="evidence" value="ECO:0007669"/>
    <property type="project" value="InterPro"/>
</dbReference>
<dbReference type="NCBIfam" id="TIGR03002">
    <property type="entry name" value="outer_YhbN_LptA"/>
    <property type="match status" value="1"/>
</dbReference>
<keyword evidence="7" id="KW-1185">Reference proteome</keyword>
<accession>A0A3L7E0J6</accession>